<protein>
    <submittedName>
        <fullName evidence="2">Electron transfer DM13</fullName>
    </submittedName>
</protein>
<accession>A0A238YYI9</accession>
<evidence type="ECO:0000313" key="3">
    <source>
        <dbReference type="Proteomes" id="UP000198415"/>
    </source>
</evidence>
<dbReference type="RefSeq" id="WP_089293948.1">
    <property type="nucleotide sequence ID" value="NZ_BOMU01000035.1"/>
</dbReference>
<sequence>MVKNLVATPGRRRVAWLVLAAGVAIVAVALPLFQPWKLWVDETVDEPPPVAVTAADPAATSAGPPPAAEPATIAQGTFISHEHDTTGTVRVVRGSDGSRYLRIEDLDTSNGPALKVWLTDAPVLAGKDGWFVFDDGRYVDLGALKGNKGSQNYPIPAGVDLAGYRSVTIWCARFRVSFGAAQLTD</sequence>
<dbReference type="EMBL" id="FZNR01000005">
    <property type="protein sequence ID" value="SNR75811.1"/>
    <property type="molecule type" value="Genomic_DNA"/>
</dbReference>
<proteinExistence type="predicted"/>
<keyword evidence="3" id="KW-1185">Reference proteome</keyword>
<reference evidence="2 3" key="1">
    <citation type="submission" date="2017-06" db="EMBL/GenBank/DDBJ databases">
        <authorList>
            <person name="Kim H.J."/>
            <person name="Triplett B.A."/>
        </authorList>
    </citation>
    <scope>NUCLEOTIDE SEQUENCE [LARGE SCALE GENOMIC DNA]</scope>
    <source>
        <strain evidence="2 3">DSM 43151</strain>
    </source>
</reference>
<dbReference type="OrthoDB" id="4751481at2"/>
<dbReference type="AlphaFoldDB" id="A0A238YYI9"/>
<evidence type="ECO:0000259" key="1">
    <source>
        <dbReference type="PROSITE" id="PS51549"/>
    </source>
</evidence>
<dbReference type="Proteomes" id="UP000198415">
    <property type="component" value="Unassembled WGS sequence"/>
</dbReference>
<evidence type="ECO:0000313" key="2">
    <source>
        <dbReference type="EMBL" id="SNR75811.1"/>
    </source>
</evidence>
<name>A0A238YYI9_9ACTN</name>
<organism evidence="2 3">
    <name type="scientific">Actinoplanes regularis</name>
    <dbReference type="NCBI Taxonomy" id="52697"/>
    <lineage>
        <taxon>Bacteria</taxon>
        <taxon>Bacillati</taxon>
        <taxon>Actinomycetota</taxon>
        <taxon>Actinomycetes</taxon>
        <taxon>Micromonosporales</taxon>
        <taxon>Micromonosporaceae</taxon>
        <taxon>Actinoplanes</taxon>
    </lineage>
</organism>
<feature type="domain" description="DM13" evidence="1">
    <location>
        <begin position="71"/>
        <end position="184"/>
    </location>
</feature>
<gene>
    <name evidence="2" type="ORF">SAMN06264365_105261</name>
</gene>
<dbReference type="InterPro" id="IPR019545">
    <property type="entry name" value="DM13_domain"/>
</dbReference>
<dbReference type="Pfam" id="PF10517">
    <property type="entry name" value="DM13"/>
    <property type="match status" value="1"/>
</dbReference>
<dbReference type="PROSITE" id="PS51549">
    <property type="entry name" value="DM13"/>
    <property type="match status" value="1"/>
</dbReference>